<protein>
    <submittedName>
        <fullName evidence="4">Uncharacterized protein</fullName>
    </submittedName>
</protein>
<dbReference type="InterPro" id="IPR050613">
    <property type="entry name" value="Sec_Metabolite_Reg"/>
</dbReference>
<dbReference type="Proteomes" id="UP000028045">
    <property type="component" value="Unassembled WGS sequence"/>
</dbReference>
<dbReference type="Gene3D" id="4.10.240.10">
    <property type="entry name" value="Zn(2)-C6 fungal-type DNA-binding domain"/>
    <property type="match status" value="1"/>
</dbReference>
<evidence type="ECO:0000256" key="3">
    <source>
        <dbReference type="SAM" id="MobiDB-lite"/>
    </source>
</evidence>
<dbReference type="SUPFAM" id="SSF57701">
    <property type="entry name" value="Zn2/Cys6 DNA-binding domain"/>
    <property type="match status" value="1"/>
</dbReference>
<keyword evidence="5" id="KW-1185">Reference proteome</keyword>
<dbReference type="GO" id="GO:0008270">
    <property type="term" value="F:zinc ion binding"/>
    <property type="evidence" value="ECO:0007669"/>
    <property type="project" value="InterPro"/>
</dbReference>
<name>A0A084BAG6_STACB</name>
<dbReference type="EMBL" id="KL647507">
    <property type="protein sequence ID" value="KEY74545.1"/>
    <property type="molecule type" value="Genomic_DNA"/>
</dbReference>
<evidence type="ECO:0000256" key="1">
    <source>
        <dbReference type="ARBA" id="ARBA00004123"/>
    </source>
</evidence>
<dbReference type="CDD" id="cd12148">
    <property type="entry name" value="fungal_TF_MHR"/>
    <property type="match status" value="1"/>
</dbReference>
<feature type="compositionally biased region" description="Basic and acidic residues" evidence="3">
    <location>
        <begin position="307"/>
        <end position="320"/>
    </location>
</feature>
<evidence type="ECO:0000313" key="4">
    <source>
        <dbReference type="EMBL" id="KEY74545.1"/>
    </source>
</evidence>
<accession>A0A084BAG6</accession>
<dbReference type="PANTHER" id="PTHR31001">
    <property type="entry name" value="UNCHARACTERIZED TRANSCRIPTIONAL REGULATORY PROTEIN"/>
    <property type="match status" value="1"/>
</dbReference>
<proteinExistence type="predicted"/>
<evidence type="ECO:0000256" key="2">
    <source>
        <dbReference type="ARBA" id="ARBA00023242"/>
    </source>
</evidence>
<dbReference type="CDD" id="cd00067">
    <property type="entry name" value="GAL4"/>
    <property type="match status" value="1"/>
</dbReference>
<dbReference type="HOGENOM" id="CLU_785669_0_0_1"/>
<feature type="region of interest" description="Disordered" evidence="3">
    <location>
        <begin position="295"/>
        <end position="320"/>
    </location>
</feature>
<dbReference type="GO" id="GO:0005634">
    <property type="term" value="C:nucleus"/>
    <property type="evidence" value="ECO:0007669"/>
    <property type="project" value="UniProtKB-SubCell"/>
</dbReference>
<dbReference type="AlphaFoldDB" id="A0A084BAG6"/>
<sequence length="320" mass="36110">MCKILWFDSSRDREMSRPDPDTHTDAECLQAKHPMRATACNECRRKKLRWDHGTPCKNCQRAKKGSYGNDRPKSEKIVGISLPIHEDLRISSRPTHGNFNINGRSIPLVKPTQARPTQAEQTQAPKQQAGETWHELEIGSVLVGRQRSPLETDLPCPLQRHLIMRMDHTIEKGKAYGKILKMRLFPTKPNGQYGQQLPEKDITDKILKLYIETFENTHHILHILTLLKDYASFAQNPAGSPNSFLGQLQLCLALGALTYDDHPFFSATSHVMDSRSGRLAGYQGVRTNAIDIKNPAQMPALGSPSGRCREPPTEDQLDKF</sequence>
<comment type="subcellular location">
    <subcellularLocation>
        <location evidence="1">Nucleus</location>
    </subcellularLocation>
</comment>
<dbReference type="PANTHER" id="PTHR31001:SF58">
    <property type="entry name" value="ZN(II)2CYS6 TRANSCRIPTION FACTOR (EUROFUNG)"/>
    <property type="match status" value="1"/>
</dbReference>
<gene>
    <name evidence="4" type="ORF">S7711_07149</name>
</gene>
<organism evidence="4 5">
    <name type="scientific">Stachybotrys chartarum (strain CBS 109288 / IBT 7711)</name>
    <name type="common">Toxic black mold</name>
    <name type="synonym">Stilbospora chartarum</name>
    <dbReference type="NCBI Taxonomy" id="1280523"/>
    <lineage>
        <taxon>Eukaryota</taxon>
        <taxon>Fungi</taxon>
        <taxon>Dikarya</taxon>
        <taxon>Ascomycota</taxon>
        <taxon>Pezizomycotina</taxon>
        <taxon>Sordariomycetes</taxon>
        <taxon>Hypocreomycetidae</taxon>
        <taxon>Hypocreales</taxon>
        <taxon>Stachybotryaceae</taxon>
        <taxon>Stachybotrys</taxon>
    </lineage>
</organism>
<dbReference type="InterPro" id="IPR036864">
    <property type="entry name" value="Zn2-C6_fun-type_DNA-bd_sf"/>
</dbReference>
<evidence type="ECO:0000313" key="5">
    <source>
        <dbReference type="Proteomes" id="UP000028045"/>
    </source>
</evidence>
<dbReference type="InterPro" id="IPR001138">
    <property type="entry name" value="Zn2Cys6_DnaBD"/>
</dbReference>
<keyword evidence="2" id="KW-0539">Nucleus</keyword>
<reference evidence="4 5" key="1">
    <citation type="journal article" date="2014" name="BMC Genomics">
        <title>Comparative genome sequencing reveals chemotype-specific gene clusters in the toxigenic black mold Stachybotrys.</title>
        <authorList>
            <person name="Semeiks J."/>
            <person name="Borek D."/>
            <person name="Otwinowski Z."/>
            <person name="Grishin N.V."/>
        </authorList>
    </citation>
    <scope>NUCLEOTIDE SEQUENCE [LARGE SCALE GENOMIC DNA]</scope>
    <source>
        <strain evidence="5">CBS 109288 / IBT 7711</strain>
    </source>
</reference>
<dbReference type="GO" id="GO:0000981">
    <property type="term" value="F:DNA-binding transcription factor activity, RNA polymerase II-specific"/>
    <property type="evidence" value="ECO:0007669"/>
    <property type="project" value="InterPro"/>
</dbReference>